<dbReference type="Gene3D" id="3.40.50.150">
    <property type="entry name" value="Vaccinia Virus protein VP39"/>
    <property type="match status" value="1"/>
</dbReference>
<proteinExistence type="predicted"/>
<keyword evidence="3" id="KW-1185">Reference proteome</keyword>
<dbReference type="InterPro" id="IPR013216">
    <property type="entry name" value="Methyltransf_11"/>
</dbReference>
<dbReference type="SUPFAM" id="SSF53335">
    <property type="entry name" value="S-adenosyl-L-methionine-dependent methyltransferases"/>
    <property type="match status" value="1"/>
</dbReference>
<keyword evidence="2" id="KW-0808">Transferase</keyword>
<sequence length="242" mass="28196">MRDWRQTAFFLDLFLNNSTLDIYYIRRSILNSIEENLDKFHGVFLDLGCGDMPYKPLLLSNKTKIEKYIGIDIASGKIDYDIKPDYFWDGNKIPLADASVDCVMSTEVFEHCPDLLSVMKEIKRVLKPGGFVFFTVPFLWPLHEVPYDEFRYTPYSLERIIRNAGFDKVSLKPTGGWNESLGQMLGLWVTRSPMNFHLRKVLKVLFWPLVWLLVRKRKKKKTIVFEDSMMITGITGTAYKGE</sequence>
<dbReference type="CDD" id="cd02440">
    <property type="entry name" value="AdoMet_MTases"/>
    <property type="match status" value="1"/>
</dbReference>
<reference evidence="2 3" key="1">
    <citation type="submission" date="2019-04" db="EMBL/GenBank/DDBJ databases">
        <title>Niastella caeni sp. nov., isolated from activated sludge.</title>
        <authorList>
            <person name="Sheng M."/>
        </authorList>
    </citation>
    <scope>NUCLEOTIDE SEQUENCE [LARGE SCALE GENOMIC DNA]</scope>
    <source>
        <strain evidence="2 3">HX-2-15</strain>
    </source>
</reference>
<dbReference type="OrthoDB" id="9805171at2"/>
<dbReference type="GO" id="GO:0032259">
    <property type="term" value="P:methylation"/>
    <property type="evidence" value="ECO:0007669"/>
    <property type="project" value="UniProtKB-KW"/>
</dbReference>
<protein>
    <submittedName>
        <fullName evidence="2">Class I SAM-dependent methyltransferase</fullName>
    </submittedName>
</protein>
<dbReference type="PANTHER" id="PTHR43861">
    <property type="entry name" value="TRANS-ACONITATE 2-METHYLTRANSFERASE-RELATED"/>
    <property type="match status" value="1"/>
</dbReference>
<dbReference type="RefSeq" id="WP_136576017.1">
    <property type="nucleotide sequence ID" value="NZ_STFF01000001.1"/>
</dbReference>
<dbReference type="PANTHER" id="PTHR43861:SF1">
    <property type="entry name" value="TRANS-ACONITATE 2-METHYLTRANSFERASE"/>
    <property type="match status" value="1"/>
</dbReference>
<dbReference type="Proteomes" id="UP000306918">
    <property type="component" value="Unassembled WGS sequence"/>
</dbReference>
<evidence type="ECO:0000313" key="2">
    <source>
        <dbReference type="EMBL" id="THU41528.1"/>
    </source>
</evidence>
<comment type="caution">
    <text evidence="2">The sequence shown here is derived from an EMBL/GenBank/DDBJ whole genome shotgun (WGS) entry which is preliminary data.</text>
</comment>
<dbReference type="AlphaFoldDB" id="A0A4S8I084"/>
<feature type="domain" description="Methyltransferase type 11" evidence="1">
    <location>
        <begin position="45"/>
        <end position="134"/>
    </location>
</feature>
<dbReference type="EMBL" id="STFF01000001">
    <property type="protein sequence ID" value="THU41528.1"/>
    <property type="molecule type" value="Genomic_DNA"/>
</dbReference>
<keyword evidence="2" id="KW-0489">Methyltransferase</keyword>
<name>A0A4S8I084_9BACT</name>
<organism evidence="2 3">
    <name type="scientific">Niastella caeni</name>
    <dbReference type="NCBI Taxonomy" id="2569763"/>
    <lineage>
        <taxon>Bacteria</taxon>
        <taxon>Pseudomonadati</taxon>
        <taxon>Bacteroidota</taxon>
        <taxon>Chitinophagia</taxon>
        <taxon>Chitinophagales</taxon>
        <taxon>Chitinophagaceae</taxon>
        <taxon>Niastella</taxon>
    </lineage>
</organism>
<evidence type="ECO:0000313" key="3">
    <source>
        <dbReference type="Proteomes" id="UP000306918"/>
    </source>
</evidence>
<dbReference type="GO" id="GO:0008757">
    <property type="term" value="F:S-adenosylmethionine-dependent methyltransferase activity"/>
    <property type="evidence" value="ECO:0007669"/>
    <property type="project" value="InterPro"/>
</dbReference>
<dbReference type="Pfam" id="PF08241">
    <property type="entry name" value="Methyltransf_11"/>
    <property type="match status" value="1"/>
</dbReference>
<accession>A0A4S8I084</accession>
<gene>
    <name evidence="2" type="ORF">FAM09_05315</name>
</gene>
<dbReference type="InterPro" id="IPR029063">
    <property type="entry name" value="SAM-dependent_MTases_sf"/>
</dbReference>
<evidence type="ECO:0000259" key="1">
    <source>
        <dbReference type="Pfam" id="PF08241"/>
    </source>
</evidence>